<evidence type="ECO:0000256" key="7">
    <source>
        <dbReference type="RuleBase" id="RU368066"/>
    </source>
</evidence>
<evidence type="ECO:0000256" key="3">
    <source>
        <dbReference type="ARBA" id="ARBA00022692"/>
    </source>
</evidence>
<keyword evidence="4 7" id="KW-1133">Transmembrane helix</keyword>
<comment type="similarity">
    <text evidence="2 7">Belongs to the CTL (choline transporter-like) family.</text>
</comment>
<evidence type="ECO:0000313" key="11">
    <source>
        <dbReference type="Proteomes" id="UP001281761"/>
    </source>
</evidence>
<keyword evidence="11" id="KW-1185">Reference proteome</keyword>
<evidence type="ECO:0000313" key="10">
    <source>
        <dbReference type="EMBL" id="KAK2955264.1"/>
    </source>
</evidence>
<feature type="transmembrane region" description="Helical" evidence="7">
    <location>
        <begin position="631"/>
        <end position="649"/>
    </location>
</feature>
<evidence type="ECO:0000256" key="2">
    <source>
        <dbReference type="ARBA" id="ARBA00007168"/>
    </source>
</evidence>
<name>A0ABQ9XUW3_9EUKA</name>
<feature type="coiled-coil region" evidence="8">
    <location>
        <begin position="725"/>
        <end position="771"/>
    </location>
</feature>
<comment type="subcellular location">
    <subcellularLocation>
        <location evidence="7">Cell membrane</location>
        <topology evidence="7">Multi-pass membrane protein</topology>
    </subcellularLocation>
    <subcellularLocation>
        <location evidence="1">Membrane</location>
        <topology evidence="1">Multi-pass membrane protein</topology>
    </subcellularLocation>
</comment>
<dbReference type="PANTHER" id="PTHR12385:SF14">
    <property type="entry name" value="CHOLINE TRANSPORTER-LIKE 2"/>
    <property type="match status" value="1"/>
</dbReference>
<reference evidence="10 11" key="1">
    <citation type="journal article" date="2022" name="bioRxiv">
        <title>Genomics of Preaxostyla Flagellates Illuminates Evolutionary Transitions and the Path Towards Mitochondrial Loss.</title>
        <authorList>
            <person name="Novak L.V.F."/>
            <person name="Treitli S.C."/>
            <person name="Pyrih J."/>
            <person name="Halakuc P."/>
            <person name="Pipaliya S.V."/>
            <person name="Vacek V."/>
            <person name="Brzon O."/>
            <person name="Soukal P."/>
            <person name="Eme L."/>
            <person name="Dacks J.B."/>
            <person name="Karnkowska A."/>
            <person name="Elias M."/>
            <person name="Hampl V."/>
        </authorList>
    </citation>
    <scope>NUCLEOTIDE SEQUENCE [LARGE SCALE GENOMIC DNA]</scope>
    <source>
        <strain evidence="10">NAU3</strain>
        <tissue evidence="10">Gut</tissue>
    </source>
</reference>
<evidence type="ECO:0000256" key="9">
    <source>
        <dbReference type="SAM" id="MobiDB-lite"/>
    </source>
</evidence>
<feature type="region of interest" description="Disordered" evidence="9">
    <location>
        <begin position="772"/>
        <end position="798"/>
    </location>
</feature>
<evidence type="ECO:0000256" key="4">
    <source>
        <dbReference type="ARBA" id="ARBA00022989"/>
    </source>
</evidence>
<sequence length="798" mass="89122">MSETTENTFTPIVSVPVVDDQFKVRKQKGCLKDVICFVVLLIFIIIFVLAFAFGFYAGNPKQFLAPTDESGNMCGITKNQTANIDLTRTPKLFYSSVSPIESRCVTHCPEQGNWCLLPDGQFSQISQVGCIALNVSGYFLTSTPVYWVEVDKDMSSFLGQCVTSYSNVENDIPDFNKYKDILAISVNDISSSWLVILASVGVAFIIAYLAYLVFQCEVNCSIWSLLIISLILILAGAATSIFAGVLIGDSKLYFDVITAYTFYILGGFLALAFVFGLVMLICLGKRIKRNSGLFREGRRLLNGHCSAMLCSVVLFIIWAVVAVVFVVIWMHFIGMVRDPIDPTKPMDKLGFNYFRIVPLAALVIFLWFSITLISTNESITSAVIGTAYFDRDTTQLKQKQDFTFCHIICNFGCGALGSTALGSILNLIAKPFGCCCVWSALCLRRQEKIKNLEDRLWEERKAEQRGDNAVQPISDEQPMNSQSAVVESEYDQEHASQPTSAAPVQVIIRDEAIEEVKPGQACDCCIPCCQRCCYGCSGCFGSLTMLAHVTGAYTQLGYCSSAKKSSQILRRPWNQQRVDALMFPSAISFIFAMIEIAIATLCTIAALVLFIRPDILGLNKYVAVLNWDVDVFQGWILVIFIFFLTFYTAKLTLNSFETAIKSVFMCFAFEEEEIRKDRTGEETDYQLYASGAISDYFSEIDSNYVLKWEMKMKEAEVSYPQRIDKLTEQKKMDLLKKQLKKESDEKMKAQKAQLKAEESAIKARLANEEANALTNNESRAHLVNDQDPSGGVVTEDID</sequence>
<proteinExistence type="inferred from homology"/>
<organism evidence="10 11">
    <name type="scientific">Blattamonas nauphoetae</name>
    <dbReference type="NCBI Taxonomy" id="2049346"/>
    <lineage>
        <taxon>Eukaryota</taxon>
        <taxon>Metamonada</taxon>
        <taxon>Preaxostyla</taxon>
        <taxon>Oxymonadida</taxon>
        <taxon>Blattamonas</taxon>
    </lineage>
</organism>
<keyword evidence="3 7" id="KW-0812">Transmembrane</keyword>
<feature type="transmembrane region" description="Helical" evidence="7">
    <location>
        <begin position="193"/>
        <end position="214"/>
    </location>
</feature>
<feature type="transmembrane region" description="Helical" evidence="7">
    <location>
        <begin position="580"/>
        <end position="611"/>
    </location>
</feature>
<evidence type="ECO:0000256" key="6">
    <source>
        <dbReference type="ARBA" id="ARBA00023180"/>
    </source>
</evidence>
<feature type="region of interest" description="Disordered" evidence="9">
    <location>
        <begin position="463"/>
        <end position="482"/>
    </location>
</feature>
<protein>
    <recommendedName>
        <fullName evidence="7">Choline transporter-like protein</fullName>
    </recommendedName>
</protein>
<feature type="transmembrane region" description="Helical" evidence="7">
    <location>
        <begin position="34"/>
        <end position="57"/>
    </location>
</feature>
<evidence type="ECO:0000256" key="8">
    <source>
        <dbReference type="SAM" id="Coils"/>
    </source>
</evidence>
<dbReference type="Proteomes" id="UP001281761">
    <property type="component" value="Unassembled WGS sequence"/>
</dbReference>
<dbReference type="EMBL" id="JARBJD010000069">
    <property type="protein sequence ID" value="KAK2955264.1"/>
    <property type="molecule type" value="Genomic_DNA"/>
</dbReference>
<feature type="transmembrane region" description="Helical" evidence="7">
    <location>
        <begin position="305"/>
        <end position="333"/>
    </location>
</feature>
<keyword evidence="6" id="KW-0325">Glycoprotein</keyword>
<accession>A0ABQ9XUW3</accession>
<dbReference type="InterPro" id="IPR007603">
    <property type="entry name" value="Choline_transptr-like"/>
</dbReference>
<gene>
    <name evidence="10" type="ORF">BLNAU_9816</name>
</gene>
<comment type="function">
    <text evidence="7">Choline transporter.</text>
</comment>
<feature type="transmembrane region" description="Helical" evidence="7">
    <location>
        <begin position="260"/>
        <end position="284"/>
    </location>
</feature>
<evidence type="ECO:0000256" key="5">
    <source>
        <dbReference type="ARBA" id="ARBA00023136"/>
    </source>
</evidence>
<feature type="transmembrane region" description="Helical" evidence="7">
    <location>
        <begin position="353"/>
        <end position="373"/>
    </location>
</feature>
<feature type="transmembrane region" description="Helical" evidence="7">
    <location>
        <begin position="226"/>
        <end position="248"/>
    </location>
</feature>
<evidence type="ECO:0000256" key="1">
    <source>
        <dbReference type="ARBA" id="ARBA00004141"/>
    </source>
</evidence>
<keyword evidence="8" id="KW-0175">Coiled coil</keyword>
<keyword evidence="5 7" id="KW-0472">Membrane</keyword>
<dbReference type="PANTHER" id="PTHR12385">
    <property type="entry name" value="CHOLINE TRANSPORTER-LIKE (SLC FAMILY 44)"/>
    <property type="match status" value="1"/>
</dbReference>
<comment type="caution">
    <text evidence="10">The sequence shown here is derived from an EMBL/GenBank/DDBJ whole genome shotgun (WGS) entry which is preliminary data.</text>
</comment>
<dbReference type="Pfam" id="PF04515">
    <property type="entry name" value="Choline_transpo"/>
    <property type="match status" value="1"/>
</dbReference>